<evidence type="ECO:0000313" key="4">
    <source>
        <dbReference type="EMBL" id="TYP94300.1"/>
    </source>
</evidence>
<dbReference type="KEGG" id="nco:AAW31_14420"/>
<name>A0A0F7KDX6_9PROT</name>
<reference evidence="5" key="1">
    <citation type="submission" date="2015-05" db="EMBL/GenBank/DDBJ databases">
        <title>Draft genome of Nitrosomonas communis strain Nm2.</title>
        <authorList>
            <person name="Kozlowski J.A."/>
            <person name="Kits K.D."/>
            <person name="Stein L.Y."/>
        </authorList>
    </citation>
    <scope>NUCLEOTIDE SEQUENCE [LARGE SCALE GENOMIC DNA]</scope>
    <source>
        <strain evidence="5">Nm2</strain>
    </source>
</reference>
<keyword evidence="5" id="KW-1185">Reference proteome</keyword>
<dbReference type="Proteomes" id="UP000034156">
    <property type="component" value="Chromosome"/>
</dbReference>
<dbReference type="PATRIC" id="fig|44574.3.peg.3492"/>
<feature type="transmembrane region" description="Helical" evidence="1">
    <location>
        <begin position="209"/>
        <end position="227"/>
    </location>
</feature>
<dbReference type="AlphaFoldDB" id="A0A0F7KDX6"/>
<evidence type="ECO:0000256" key="1">
    <source>
        <dbReference type="SAM" id="Phobius"/>
    </source>
</evidence>
<protein>
    <submittedName>
        <fullName evidence="4">Uncharacterized protein DUF4231</fullName>
    </submittedName>
</protein>
<keyword evidence="1" id="KW-1133">Transmembrane helix</keyword>
<dbReference type="RefSeq" id="WP_046850766.1">
    <property type="nucleotide sequence ID" value="NZ_CBDIPD010000110.1"/>
</dbReference>
<dbReference type="InterPro" id="IPR025325">
    <property type="entry name" value="DUF4231"/>
</dbReference>
<evidence type="ECO:0000313" key="5">
    <source>
        <dbReference type="Proteomes" id="UP000034156"/>
    </source>
</evidence>
<feature type="domain" description="SMODS and SLOG-associating 2TM effector" evidence="2">
    <location>
        <begin position="156"/>
        <end position="278"/>
    </location>
</feature>
<evidence type="ECO:0000313" key="3">
    <source>
        <dbReference type="EMBL" id="AKH38730.1"/>
    </source>
</evidence>
<sequence>MSILESVADRQAIWSETANALKSATDRARYSTFIASFLGALFAAFAVQQINPNIATYLAILSAVSLAFVTFITARWLNKDVLDRHLRARIASEALKREAFLYATQSGPYHDPQTRDKILLNQKGEIENKVNDLLLFERIVKGLGSCPRQDLSLNEYVEQRIDKQIKYYRDRSTKYDTYSQRLHALEWMLSLLAAIIAALAASPLLNIDLAAITAVLTTLGGVVVSHLEATRFDKLIPIYRATANRLENLKLKIQIDKATPTDWIKECETVLVAENSAWMGLWMES</sequence>
<keyword evidence="1" id="KW-0812">Transmembrane</keyword>
<dbReference type="EMBL" id="VNHT01000002">
    <property type="protein sequence ID" value="TYP94300.1"/>
    <property type="molecule type" value="Genomic_DNA"/>
</dbReference>
<feature type="transmembrane region" description="Helical" evidence="1">
    <location>
        <begin position="30"/>
        <end position="48"/>
    </location>
</feature>
<accession>A0A0F7KDX6</accession>
<keyword evidence="1" id="KW-0472">Membrane</keyword>
<evidence type="ECO:0000313" key="6">
    <source>
        <dbReference type="Proteomes" id="UP000324176"/>
    </source>
</evidence>
<reference evidence="4 6" key="3">
    <citation type="submission" date="2019-07" db="EMBL/GenBank/DDBJ databases">
        <title>Active sludge and wastewater microbial communities from Klosterneuburg, Austria.</title>
        <authorList>
            <person name="Wagner M."/>
        </authorList>
    </citation>
    <scope>NUCLEOTIDE SEQUENCE [LARGE SCALE GENOMIC DNA]</scope>
    <source>
        <strain evidence="4 6">Nm2</strain>
    </source>
</reference>
<feature type="transmembrane region" description="Helical" evidence="1">
    <location>
        <begin position="54"/>
        <end position="77"/>
    </location>
</feature>
<feature type="transmembrane region" description="Helical" evidence="1">
    <location>
        <begin position="184"/>
        <end position="203"/>
    </location>
</feature>
<dbReference type="Pfam" id="PF14015">
    <property type="entry name" value="DUF4231"/>
    <property type="match status" value="1"/>
</dbReference>
<dbReference type="NCBIfam" id="NF033634">
    <property type="entry name" value="SLATT_1"/>
    <property type="match status" value="1"/>
</dbReference>
<reference evidence="3 5" key="2">
    <citation type="journal article" date="2016" name="Genome Announc.">
        <title>Genome Sequence of Nitrosomonas communis Strain Nm2, a Mesophilic Ammonia-Oxidizing Bacterium Isolated from Mediterranean Soil.</title>
        <authorList>
            <person name="Kozlowski J.A."/>
            <person name="Kits K.D."/>
            <person name="Stein L.Y."/>
        </authorList>
    </citation>
    <scope>NUCLEOTIDE SEQUENCE [LARGE SCALE GENOMIC DNA]</scope>
    <source>
        <strain evidence="3 5">Nm2</strain>
    </source>
</reference>
<dbReference type="Pfam" id="PF18181">
    <property type="entry name" value="SLATT_1"/>
    <property type="match status" value="1"/>
</dbReference>
<gene>
    <name evidence="3" type="ORF">AAW31_14420</name>
    <name evidence="4" type="ORF">BCL69_100270</name>
</gene>
<organism evidence="3 5">
    <name type="scientific">Nitrosomonas communis</name>
    <dbReference type="NCBI Taxonomy" id="44574"/>
    <lineage>
        <taxon>Bacteria</taxon>
        <taxon>Pseudomonadati</taxon>
        <taxon>Pseudomonadota</taxon>
        <taxon>Betaproteobacteria</taxon>
        <taxon>Nitrosomonadales</taxon>
        <taxon>Nitrosomonadaceae</taxon>
        <taxon>Nitrosomonas</taxon>
    </lineage>
</organism>
<proteinExistence type="predicted"/>
<dbReference type="Proteomes" id="UP000324176">
    <property type="component" value="Unassembled WGS sequence"/>
</dbReference>
<dbReference type="EMBL" id="CP011451">
    <property type="protein sequence ID" value="AKH38730.1"/>
    <property type="molecule type" value="Genomic_DNA"/>
</dbReference>
<dbReference type="OrthoDB" id="8545881at2"/>
<dbReference type="InterPro" id="IPR040884">
    <property type="entry name" value="SLATT_1"/>
</dbReference>
<evidence type="ECO:0000259" key="2">
    <source>
        <dbReference type="Pfam" id="PF18181"/>
    </source>
</evidence>